<evidence type="ECO:0000313" key="4">
    <source>
        <dbReference type="Proteomes" id="UP000667802"/>
    </source>
</evidence>
<dbReference type="Proteomes" id="UP000667802">
    <property type="component" value="Unassembled WGS sequence"/>
</dbReference>
<comment type="caution">
    <text evidence="3">The sequence shown here is derived from an EMBL/GenBank/DDBJ whole genome shotgun (WGS) entry which is preliminary data.</text>
</comment>
<proteinExistence type="predicted"/>
<feature type="compositionally biased region" description="Basic and acidic residues" evidence="2">
    <location>
        <begin position="132"/>
        <end position="146"/>
    </location>
</feature>
<dbReference type="AlphaFoldDB" id="A0AAP5I4M8"/>
<dbReference type="InterPro" id="IPR036869">
    <property type="entry name" value="J_dom_sf"/>
</dbReference>
<dbReference type="RefSeq" id="WP_208348217.1">
    <property type="nucleotide sequence ID" value="NZ_JAALHA020000003.1"/>
</dbReference>
<reference evidence="4" key="1">
    <citation type="journal article" date="2021" name="Science">
        <title>Hunting the eagle killer: A cyanobacterial neurotoxin causes vacuolar myelinopathy.</title>
        <authorList>
            <person name="Breinlinger S."/>
            <person name="Phillips T.J."/>
            <person name="Haram B.N."/>
            <person name="Mares J."/>
            <person name="Martinez Yerena J.A."/>
            <person name="Hrouzek P."/>
            <person name="Sobotka R."/>
            <person name="Henderson W.M."/>
            <person name="Schmieder P."/>
            <person name="Williams S.M."/>
            <person name="Lauderdale J.D."/>
            <person name="Wilde H.D."/>
            <person name="Gerrin W."/>
            <person name="Kust A."/>
            <person name="Washington J.W."/>
            <person name="Wagner C."/>
            <person name="Geier B."/>
            <person name="Liebeke M."/>
            <person name="Enke H."/>
            <person name="Niedermeyer T.H.J."/>
            <person name="Wilde S.B."/>
        </authorList>
    </citation>
    <scope>NUCLEOTIDE SEQUENCE [LARGE SCALE GENOMIC DNA]</scope>
    <source>
        <strain evidence="4">Thurmond2011</strain>
    </source>
</reference>
<keyword evidence="4" id="KW-1185">Reference proteome</keyword>
<keyword evidence="1" id="KW-0175">Coiled coil</keyword>
<sequence>MPQSTSSLALSSHHVRLEELEKKHKWLLKQIKRKRTEFNNFVEQMRSLATEIFQKATPSFKKQAELDREIHSLFDEIFTTRKLKKQTKKDIAAIYRNLQFIGVISFKTSNSKEETQVEETFETDNQDNSFSDGDKEHYNKHQEAQHTTEFSSAPRTEASKKVRQIFLRLAEIFHPDKVSDTSTQAYHTEIMKEINKAYQEGDLARLLEIERQHQVGESIESNSENDLSRKCTQLEQENQFLATQYENLKRDLAQVKHTPEGGMVANCRKAKRQGIDPIAEMLAQVEFEIKMITDIRDFVRDFRDEKITVKEFIDGPKTKRNRNQETKEELFEQMLEDLGVTIVF</sequence>
<protein>
    <submittedName>
        <fullName evidence="3">J domain-containing protein</fullName>
    </submittedName>
</protein>
<dbReference type="SUPFAM" id="SSF46565">
    <property type="entry name" value="Chaperone J-domain"/>
    <property type="match status" value="1"/>
</dbReference>
<name>A0AAP5I4M8_9CYAN</name>
<feature type="region of interest" description="Disordered" evidence="2">
    <location>
        <begin position="118"/>
        <end position="156"/>
    </location>
</feature>
<evidence type="ECO:0000256" key="1">
    <source>
        <dbReference type="SAM" id="Coils"/>
    </source>
</evidence>
<evidence type="ECO:0000256" key="2">
    <source>
        <dbReference type="SAM" id="MobiDB-lite"/>
    </source>
</evidence>
<gene>
    <name evidence="3" type="ORF">G7B40_008845</name>
</gene>
<evidence type="ECO:0000313" key="3">
    <source>
        <dbReference type="EMBL" id="MDR9894676.1"/>
    </source>
</evidence>
<accession>A0AAP5I4M8</accession>
<dbReference type="EMBL" id="JAALHA020000003">
    <property type="protein sequence ID" value="MDR9894676.1"/>
    <property type="molecule type" value="Genomic_DNA"/>
</dbReference>
<feature type="coiled-coil region" evidence="1">
    <location>
        <begin position="224"/>
        <end position="258"/>
    </location>
</feature>
<organism evidence="3 4">
    <name type="scientific">Aetokthonos hydrillicola Thurmond2011</name>
    <dbReference type="NCBI Taxonomy" id="2712845"/>
    <lineage>
        <taxon>Bacteria</taxon>
        <taxon>Bacillati</taxon>
        <taxon>Cyanobacteriota</taxon>
        <taxon>Cyanophyceae</taxon>
        <taxon>Nostocales</taxon>
        <taxon>Hapalosiphonaceae</taxon>
        <taxon>Aetokthonos</taxon>
    </lineage>
</organism>
<dbReference type="Gene3D" id="1.10.287.110">
    <property type="entry name" value="DnaJ domain"/>
    <property type="match status" value="1"/>
</dbReference>